<evidence type="ECO:0000313" key="2">
    <source>
        <dbReference type="Proteomes" id="UP001549097"/>
    </source>
</evidence>
<dbReference type="EMBL" id="JBEPMP010000002">
    <property type="protein sequence ID" value="MET3730140.1"/>
    <property type="molecule type" value="Genomic_DNA"/>
</dbReference>
<sequence length="35" mass="3863">MQFQVVTCVLSVLTTTLQVKKKHFQVETANLAANA</sequence>
<gene>
    <name evidence="1" type="ORF">ABID52_003757</name>
</gene>
<protein>
    <submittedName>
        <fullName evidence="1">Uncharacterized protein</fullName>
    </submittedName>
</protein>
<keyword evidence="2" id="KW-1185">Reference proteome</keyword>
<comment type="caution">
    <text evidence="1">The sequence shown here is derived from an EMBL/GenBank/DDBJ whole genome shotgun (WGS) entry which is preliminary data.</text>
</comment>
<name>A0ABV2LNJ3_9BACL</name>
<reference evidence="1 2" key="1">
    <citation type="submission" date="2024-06" db="EMBL/GenBank/DDBJ databases">
        <title>Genomic Encyclopedia of Type Strains, Phase IV (KMG-IV): sequencing the most valuable type-strain genomes for metagenomic binning, comparative biology and taxonomic classification.</title>
        <authorList>
            <person name="Goeker M."/>
        </authorList>
    </citation>
    <scope>NUCLEOTIDE SEQUENCE [LARGE SCALE GENOMIC DNA]</scope>
    <source>
        <strain evidence="1 2">DSM 100124</strain>
    </source>
</reference>
<organism evidence="1 2">
    <name type="scientific">Fictibacillus halophilus</name>
    <dbReference type="NCBI Taxonomy" id="1610490"/>
    <lineage>
        <taxon>Bacteria</taxon>
        <taxon>Bacillati</taxon>
        <taxon>Bacillota</taxon>
        <taxon>Bacilli</taxon>
        <taxon>Bacillales</taxon>
        <taxon>Fictibacillaceae</taxon>
        <taxon>Fictibacillus</taxon>
    </lineage>
</organism>
<evidence type="ECO:0000313" key="1">
    <source>
        <dbReference type="EMBL" id="MET3730140.1"/>
    </source>
</evidence>
<proteinExistence type="predicted"/>
<dbReference type="Proteomes" id="UP001549097">
    <property type="component" value="Unassembled WGS sequence"/>
</dbReference>
<accession>A0ABV2LNJ3</accession>